<dbReference type="Pfam" id="PF26106">
    <property type="entry name" value="TPR_Epg5_C"/>
    <property type="match status" value="1"/>
</dbReference>
<reference evidence="2" key="1">
    <citation type="journal article" date="2011" name="Nat. Biotechnol.">
        <title>The genomic sequence of the Chinese hamster ovary (CHO)-K1 cell line.</title>
        <authorList>
            <person name="Xu X."/>
            <person name="Nagarajan H."/>
            <person name="Lewis N.E."/>
            <person name="Pan S."/>
            <person name="Cai Z."/>
            <person name="Liu X."/>
            <person name="Chen W."/>
            <person name="Xie M."/>
            <person name="Wang W."/>
            <person name="Hammond S."/>
            <person name="Andersen M.R."/>
            <person name="Neff N."/>
            <person name="Passarelli B."/>
            <person name="Koh W."/>
            <person name="Fan H.C."/>
            <person name="Wang J."/>
            <person name="Gui Y."/>
            <person name="Lee K.H."/>
            <person name="Betenbaugh M.J."/>
            <person name="Quake S.R."/>
            <person name="Famili I."/>
            <person name="Palsson B.O."/>
            <person name="Wang J."/>
        </authorList>
    </citation>
    <scope>NUCLEOTIDE SEQUENCE [LARGE SCALE GENOMIC DNA]</scope>
    <source>
        <strain evidence="2">CHO K1 cell line</strain>
    </source>
</reference>
<evidence type="ECO:0000313" key="2">
    <source>
        <dbReference type="Proteomes" id="UP000001075"/>
    </source>
</evidence>
<dbReference type="GO" id="GO:0097352">
    <property type="term" value="P:autophagosome maturation"/>
    <property type="evidence" value="ECO:0007669"/>
    <property type="project" value="TreeGrafter"/>
</dbReference>
<dbReference type="Proteomes" id="UP000001075">
    <property type="component" value="Unassembled WGS sequence"/>
</dbReference>
<gene>
    <name evidence="1" type="ORF">I79_007394</name>
</gene>
<dbReference type="STRING" id="10029.G3HAE5"/>
<evidence type="ECO:0000313" key="1">
    <source>
        <dbReference type="EMBL" id="EGW04265.1"/>
    </source>
</evidence>
<name>G3HAE5_CRIGR</name>
<sequence length="148" mass="16624">MEQNDSVLTESIIRILLMLQSRQSLMAEERLSSGILGAIGLGRKSPLSNRFRVIARGMAAFLLVQVPAEDQVRLKPSSELHLTPKAQQVLTALESMTLSKQYVEYQDQILQAVQFIKHPGHCLQNGKSLLALLVNCLYPEVHYLDNIR</sequence>
<dbReference type="InterPro" id="IPR051436">
    <property type="entry name" value="Autophagy-related_EPG5"/>
</dbReference>
<accession>G3HAE5</accession>
<protein>
    <submittedName>
        <fullName evidence="1">UPF0493 protein KIAA1632</fullName>
    </submittedName>
</protein>
<dbReference type="PANTHER" id="PTHR31139:SF4">
    <property type="entry name" value="ECTOPIC P GRANULES PROTEIN 5 HOMOLOG"/>
    <property type="match status" value="1"/>
</dbReference>
<proteinExistence type="predicted"/>
<dbReference type="InParanoid" id="G3HAE5"/>
<dbReference type="EMBL" id="JH000249">
    <property type="protein sequence ID" value="EGW04265.1"/>
    <property type="molecule type" value="Genomic_DNA"/>
</dbReference>
<dbReference type="AlphaFoldDB" id="G3HAE5"/>
<dbReference type="PANTHER" id="PTHR31139">
    <property type="entry name" value="ECTOPIC P GRANULES PROTEIN 5 HOMOLOG"/>
    <property type="match status" value="1"/>
</dbReference>
<dbReference type="GO" id="GO:0005737">
    <property type="term" value="C:cytoplasm"/>
    <property type="evidence" value="ECO:0007669"/>
    <property type="project" value="TreeGrafter"/>
</dbReference>
<organism evidence="1 2">
    <name type="scientific">Cricetulus griseus</name>
    <name type="common">Chinese hamster</name>
    <name type="synonym">Cricetulus barabensis griseus</name>
    <dbReference type="NCBI Taxonomy" id="10029"/>
    <lineage>
        <taxon>Eukaryota</taxon>
        <taxon>Metazoa</taxon>
        <taxon>Chordata</taxon>
        <taxon>Craniata</taxon>
        <taxon>Vertebrata</taxon>
        <taxon>Euteleostomi</taxon>
        <taxon>Mammalia</taxon>
        <taxon>Eutheria</taxon>
        <taxon>Euarchontoglires</taxon>
        <taxon>Glires</taxon>
        <taxon>Rodentia</taxon>
        <taxon>Myomorpha</taxon>
        <taxon>Muroidea</taxon>
        <taxon>Cricetidae</taxon>
        <taxon>Cricetinae</taxon>
        <taxon>Cricetulus</taxon>
    </lineage>
</organism>